<protein>
    <submittedName>
        <fullName evidence="3">Aldo/keto reductase</fullName>
    </submittedName>
</protein>
<evidence type="ECO:0000313" key="4">
    <source>
        <dbReference type="Proteomes" id="UP000247892"/>
    </source>
</evidence>
<dbReference type="AlphaFoldDB" id="A0A318LCY8"/>
<keyword evidence="1" id="KW-0560">Oxidoreductase</keyword>
<dbReference type="PANTHER" id="PTHR43364">
    <property type="entry name" value="NADH-SPECIFIC METHYLGLYOXAL REDUCTASE-RELATED"/>
    <property type="match status" value="1"/>
</dbReference>
<feature type="domain" description="NADP-dependent oxidoreductase" evidence="2">
    <location>
        <begin position="16"/>
        <end position="315"/>
    </location>
</feature>
<evidence type="ECO:0000259" key="2">
    <source>
        <dbReference type="Pfam" id="PF00248"/>
    </source>
</evidence>
<comment type="caution">
    <text evidence="3">The sequence shown here is derived from an EMBL/GenBank/DDBJ whole genome shotgun (WGS) entry which is preliminary data.</text>
</comment>
<organism evidence="3 4">
    <name type="scientific">Prauserella flavalba</name>
    <dbReference type="NCBI Taxonomy" id="1477506"/>
    <lineage>
        <taxon>Bacteria</taxon>
        <taxon>Bacillati</taxon>
        <taxon>Actinomycetota</taxon>
        <taxon>Actinomycetes</taxon>
        <taxon>Pseudonocardiales</taxon>
        <taxon>Pseudonocardiaceae</taxon>
        <taxon>Prauserella</taxon>
    </lineage>
</organism>
<dbReference type="Proteomes" id="UP000247892">
    <property type="component" value="Unassembled WGS sequence"/>
</dbReference>
<evidence type="ECO:0000256" key="1">
    <source>
        <dbReference type="ARBA" id="ARBA00023002"/>
    </source>
</evidence>
<name>A0A318LCY8_9PSEU</name>
<accession>A0A318LCY8</accession>
<gene>
    <name evidence="3" type="ORF">BA062_27090</name>
</gene>
<dbReference type="OrthoDB" id="9768793at2"/>
<dbReference type="RefSeq" id="WP_110341707.1">
    <property type="nucleotide sequence ID" value="NZ_MASU01000013.1"/>
</dbReference>
<reference evidence="3 4" key="1">
    <citation type="submission" date="2016-07" db="EMBL/GenBank/DDBJ databases">
        <title>Draft genome sequence of Prauserella sp. YIM 121212, isolated from alkaline soil.</title>
        <authorList>
            <person name="Ruckert C."/>
            <person name="Albersmeier A."/>
            <person name="Jiang C.-L."/>
            <person name="Jiang Y."/>
            <person name="Kalinowski J."/>
            <person name="Schneider O."/>
            <person name="Winkler A."/>
            <person name="Zotchev S.B."/>
        </authorList>
    </citation>
    <scope>NUCLEOTIDE SEQUENCE [LARGE SCALE GENOMIC DNA]</scope>
    <source>
        <strain evidence="3 4">YIM 121212</strain>
    </source>
</reference>
<proteinExistence type="predicted"/>
<keyword evidence="4" id="KW-1185">Reference proteome</keyword>
<dbReference type="Gene3D" id="3.20.20.100">
    <property type="entry name" value="NADP-dependent oxidoreductase domain"/>
    <property type="match status" value="1"/>
</dbReference>
<dbReference type="PANTHER" id="PTHR43364:SF4">
    <property type="entry name" value="NAD(P)-LINKED OXIDOREDUCTASE SUPERFAMILY PROTEIN"/>
    <property type="match status" value="1"/>
</dbReference>
<dbReference type="EMBL" id="MASU01000013">
    <property type="protein sequence ID" value="PXY23941.1"/>
    <property type="molecule type" value="Genomic_DNA"/>
</dbReference>
<evidence type="ECO:0000313" key="3">
    <source>
        <dbReference type="EMBL" id="PXY23941.1"/>
    </source>
</evidence>
<dbReference type="InterPro" id="IPR020471">
    <property type="entry name" value="AKR"/>
</dbReference>
<dbReference type="InterPro" id="IPR050523">
    <property type="entry name" value="AKR_Detox_Biosynth"/>
</dbReference>
<sequence length="324" mass="35363">MERRELGRTGIEVSPVGLGTLQFGSRGLTTGFYPALPPERIAEIVRAAVEGGIDWFDTAEMYGRGESERLLASSLTEAGVRPGDVVIASKWTPWLRTARSISRTIDARLRALAPFPLDLHQIHMPHGSFSRIESQVEQLAQLREAGQIGAVGVSNFSAAHMERAHDVLRRHGLRLAANQVQINLLARDIETDGVLETAERLGVTLIALAPLRTGLLTGKFHKRPELLRNVPRVRRLMAAYTPKTFAATTPLIDTMREIASAHGATVSQVAIAWILQRYGTRVVVIPGASKVHHAQESAAAMSLELTAREMTALDERSSAAIARL</sequence>
<dbReference type="Pfam" id="PF00248">
    <property type="entry name" value="Aldo_ket_red"/>
    <property type="match status" value="1"/>
</dbReference>
<dbReference type="InterPro" id="IPR036812">
    <property type="entry name" value="NAD(P)_OxRdtase_dom_sf"/>
</dbReference>
<dbReference type="SUPFAM" id="SSF51430">
    <property type="entry name" value="NAD(P)-linked oxidoreductase"/>
    <property type="match status" value="1"/>
</dbReference>
<dbReference type="GO" id="GO:0016491">
    <property type="term" value="F:oxidoreductase activity"/>
    <property type="evidence" value="ECO:0007669"/>
    <property type="project" value="UniProtKB-KW"/>
</dbReference>
<dbReference type="PRINTS" id="PR00069">
    <property type="entry name" value="ALDKETRDTASE"/>
</dbReference>
<dbReference type="InterPro" id="IPR023210">
    <property type="entry name" value="NADP_OxRdtase_dom"/>
</dbReference>